<dbReference type="InterPro" id="IPR039448">
    <property type="entry name" value="Beta_helix"/>
</dbReference>
<dbReference type="InterPro" id="IPR036439">
    <property type="entry name" value="Dockerin_dom_sf"/>
</dbReference>
<comment type="catalytic activity">
    <reaction evidence="1">
        <text>Endohydrolysis of (1-&gt;4)-beta-D-glucosidic linkages in cellulose, lichenin and cereal beta-D-glucans.</text>
        <dbReference type="EC" id="3.2.1.4"/>
    </reaction>
</comment>
<dbReference type="InterPro" id="IPR018247">
    <property type="entry name" value="EF_Hand_1_Ca_BS"/>
</dbReference>
<dbReference type="PANTHER" id="PTHR40088">
    <property type="entry name" value="PECTATE LYASE (EUROFUNG)"/>
    <property type="match status" value="1"/>
</dbReference>
<evidence type="ECO:0000256" key="8">
    <source>
        <dbReference type="ARBA" id="ARBA00022729"/>
    </source>
</evidence>
<dbReference type="EC" id="3.2.1.4" evidence="4"/>
<reference evidence="20 21" key="1">
    <citation type="submission" date="2020-09" db="EMBL/GenBank/DDBJ databases">
        <title>Characterization and genome sequencing of Ruminiclostridium sp. nov. MA18.</title>
        <authorList>
            <person name="Rettenmaier R."/>
            <person name="Kowollik M.-L."/>
            <person name="Liebl W."/>
            <person name="Zverlov V."/>
        </authorList>
    </citation>
    <scope>NUCLEOTIDE SEQUENCE [LARGE SCALE GENOMIC DNA]</scope>
    <source>
        <strain evidence="20 21">MA18</strain>
    </source>
</reference>
<evidence type="ECO:0000313" key="21">
    <source>
        <dbReference type="Proteomes" id="UP000306409"/>
    </source>
</evidence>
<dbReference type="SMART" id="SM00710">
    <property type="entry name" value="PbH1"/>
    <property type="match status" value="8"/>
</dbReference>
<dbReference type="RefSeq" id="WP_137696867.1">
    <property type="nucleotide sequence ID" value="NZ_CP061336.1"/>
</dbReference>
<dbReference type="InterPro" id="IPR002022">
    <property type="entry name" value="Pec_lyase"/>
</dbReference>
<keyword evidence="8 19" id="KW-0732">Signal</keyword>
<evidence type="ECO:0000256" key="7">
    <source>
        <dbReference type="ARBA" id="ARBA00022723"/>
    </source>
</evidence>
<dbReference type="AlphaFoldDB" id="A0A4U7JJL0"/>
<evidence type="ECO:0000256" key="14">
    <source>
        <dbReference type="ARBA" id="ARBA00023295"/>
    </source>
</evidence>
<evidence type="ECO:0000256" key="9">
    <source>
        <dbReference type="ARBA" id="ARBA00022801"/>
    </source>
</evidence>
<evidence type="ECO:0000313" key="20">
    <source>
        <dbReference type="EMBL" id="QNU66122.1"/>
    </source>
</evidence>
<dbReference type="InterPro" id="IPR002105">
    <property type="entry name" value="Dockerin_1_rpt"/>
</dbReference>
<keyword evidence="7" id="KW-0479">Metal-binding</keyword>
<dbReference type="Gene3D" id="2.160.20.10">
    <property type="entry name" value="Single-stranded right-handed beta-helix, Pectin lyase-like"/>
    <property type="match status" value="2"/>
</dbReference>
<evidence type="ECO:0000256" key="5">
    <source>
        <dbReference type="ARBA" id="ARBA00016512"/>
    </source>
</evidence>
<evidence type="ECO:0000256" key="3">
    <source>
        <dbReference type="ARBA" id="ARBA00004613"/>
    </source>
</evidence>
<keyword evidence="21" id="KW-1185">Reference proteome</keyword>
<keyword evidence="15 17" id="KW-0624">Polysaccharide degradation</keyword>
<dbReference type="SUPFAM" id="SSF51126">
    <property type="entry name" value="Pectin lyase-like"/>
    <property type="match status" value="2"/>
</dbReference>
<comment type="subcellular location">
    <subcellularLocation>
        <location evidence="3 17">Secreted</location>
    </subcellularLocation>
</comment>
<dbReference type="InterPro" id="IPR011050">
    <property type="entry name" value="Pectin_lyase_fold/virulence"/>
</dbReference>
<dbReference type="GO" id="GO:0016837">
    <property type="term" value="F:carbon-oxygen lyase activity, acting on polysaccharides"/>
    <property type="evidence" value="ECO:0007669"/>
    <property type="project" value="TreeGrafter"/>
</dbReference>
<dbReference type="InterPro" id="IPR016134">
    <property type="entry name" value="Dockerin_dom"/>
</dbReference>
<evidence type="ECO:0000256" key="10">
    <source>
        <dbReference type="ARBA" id="ARBA00022837"/>
    </source>
</evidence>
<keyword evidence="11" id="KW-0136">Cellulose degradation</keyword>
<comment type="similarity">
    <text evidence="17">Belongs to the polysaccharide lyase 1 family.</text>
</comment>
<comment type="cofactor">
    <cofactor evidence="2">
        <name>Ca(2+)</name>
        <dbReference type="ChEBI" id="CHEBI:29108"/>
    </cofactor>
</comment>
<name>A0A4U7JJL0_9FIRM</name>
<evidence type="ECO:0000256" key="2">
    <source>
        <dbReference type="ARBA" id="ARBA00001913"/>
    </source>
</evidence>
<feature type="compositionally biased region" description="Low complexity" evidence="18">
    <location>
        <begin position="384"/>
        <end position="401"/>
    </location>
</feature>
<dbReference type="GO" id="GO:0008810">
    <property type="term" value="F:cellulase activity"/>
    <property type="evidence" value="ECO:0007669"/>
    <property type="project" value="UniProtKB-EC"/>
</dbReference>
<proteinExistence type="inferred from homology"/>
<dbReference type="PANTHER" id="PTHR40088:SF1">
    <property type="entry name" value="PECTATE LYASE PEL9"/>
    <property type="match status" value="1"/>
</dbReference>
<accession>A0A4U7JJL0</accession>
<feature type="chain" id="PRO_5039151857" description="Probable pectate lyase C" evidence="19">
    <location>
        <begin position="26"/>
        <end position="767"/>
    </location>
</feature>
<evidence type="ECO:0000256" key="17">
    <source>
        <dbReference type="RuleBase" id="RU361173"/>
    </source>
</evidence>
<dbReference type="EMBL" id="CP061336">
    <property type="protein sequence ID" value="QNU66122.1"/>
    <property type="molecule type" value="Genomic_DNA"/>
</dbReference>
<feature type="region of interest" description="Disordered" evidence="18">
    <location>
        <begin position="372"/>
        <end position="405"/>
    </location>
</feature>
<dbReference type="PROSITE" id="PS00018">
    <property type="entry name" value="EF_HAND_1"/>
    <property type="match status" value="2"/>
</dbReference>
<keyword evidence="10" id="KW-0106">Calcium</keyword>
<dbReference type="CDD" id="cd14256">
    <property type="entry name" value="Dockerin_I"/>
    <property type="match status" value="1"/>
</dbReference>
<keyword evidence="12 17" id="KW-0456">Lyase</keyword>
<dbReference type="Proteomes" id="UP000306409">
    <property type="component" value="Chromosome"/>
</dbReference>
<evidence type="ECO:0000256" key="11">
    <source>
        <dbReference type="ARBA" id="ARBA00023001"/>
    </source>
</evidence>
<dbReference type="Pfam" id="PF00404">
    <property type="entry name" value="Dockerin_1"/>
    <property type="match status" value="1"/>
</dbReference>
<keyword evidence="6 17" id="KW-0964">Secreted</keyword>
<protein>
    <recommendedName>
        <fullName evidence="5">Probable pectate lyase C</fullName>
        <ecNumber evidence="4">3.2.1.4</ecNumber>
    </recommendedName>
</protein>
<evidence type="ECO:0000256" key="12">
    <source>
        <dbReference type="ARBA" id="ARBA00023239"/>
    </source>
</evidence>
<keyword evidence="9" id="KW-0378">Hydrolase</keyword>
<dbReference type="PROSITE" id="PS51766">
    <property type="entry name" value="DOCKERIN"/>
    <property type="match status" value="1"/>
</dbReference>
<feature type="signal peptide" evidence="19">
    <location>
        <begin position="1"/>
        <end position="25"/>
    </location>
</feature>
<evidence type="ECO:0000256" key="1">
    <source>
        <dbReference type="ARBA" id="ARBA00000966"/>
    </source>
</evidence>
<dbReference type="Pfam" id="PF13229">
    <property type="entry name" value="Beta_helix"/>
    <property type="match status" value="1"/>
</dbReference>
<comment type="similarity">
    <text evidence="16">Belongs to the polysaccharide lyase 9 family.</text>
</comment>
<dbReference type="SUPFAM" id="SSF63446">
    <property type="entry name" value="Type I dockerin domain"/>
    <property type="match status" value="1"/>
</dbReference>
<dbReference type="GO" id="GO:0030245">
    <property type="term" value="P:cellulose catabolic process"/>
    <property type="evidence" value="ECO:0007669"/>
    <property type="project" value="UniProtKB-KW"/>
</dbReference>
<keyword evidence="14" id="KW-0326">Glycosidase</keyword>
<gene>
    <name evidence="20" type="ORF">EHE19_014730</name>
</gene>
<dbReference type="GO" id="GO:0005576">
    <property type="term" value="C:extracellular region"/>
    <property type="evidence" value="ECO:0007669"/>
    <property type="project" value="UniProtKB-SubCell"/>
</dbReference>
<evidence type="ECO:0000256" key="19">
    <source>
        <dbReference type="SAM" id="SignalP"/>
    </source>
</evidence>
<evidence type="ECO:0000256" key="6">
    <source>
        <dbReference type="ARBA" id="ARBA00022525"/>
    </source>
</evidence>
<dbReference type="Gene3D" id="1.10.1330.10">
    <property type="entry name" value="Dockerin domain"/>
    <property type="match status" value="1"/>
</dbReference>
<evidence type="ECO:0000256" key="13">
    <source>
        <dbReference type="ARBA" id="ARBA00023277"/>
    </source>
</evidence>
<evidence type="ECO:0000256" key="18">
    <source>
        <dbReference type="SAM" id="MobiDB-lite"/>
    </source>
</evidence>
<dbReference type="KEGG" id="rher:EHE19_014730"/>
<dbReference type="InterPro" id="IPR052052">
    <property type="entry name" value="Polysaccharide_Lyase_9"/>
</dbReference>
<evidence type="ECO:0000256" key="4">
    <source>
        <dbReference type="ARBA" id="ARBA00012601"/>
    </source>
</evidence>
<dbReference type="InterPro" id="IPR006626">
    <property type="entry name" value="PbH1"/>
</dbReference>
<evidence type="ECO:0000256" key="15">
    <source>
        <dbReference type="ARBA" id="ARBA00023326"/>
    </source>
</evidence>
<sequence>MFKRFKAIILAGLVLAQSVVGFSGGADVKAATGSELFGLVGFATLNGGTTGGTGGKVVTSKNLTDINNLLNQRKKDKDTSPLIIKINGKISGTEAIAVKEVSNITITGVGTSGELDGVGINIVKSNNIIVQNLKIHNCLAPMDCIGIENSKNIWIDHCELYNMLGDCNGDGVVDTKGDIAGGDVDWYDGLLDCKKDSAYITVSWNYFHDSFKCSLVGSSDSDNYDRKMTYHHNIFKNIKERTPSYRFGTGHIFNNYFGDVLNSAVNSRMGAQLLIEGNYFERVGSGSINSESGLAAGPIGAYNSDVNGLWNVRNNVFDNCKGNQPTTSNCSFTPSYSYSNVLSSVNDVKSIVARYAGIGRLDGSNNSVIDLGISNIGDEDPGENPDNPGQNPENPGQNPGGKIVYGDTNGDGFVDAIDYANYKKYLLGQISYIDIEVYDLDGDKAVTALDYAIFKKYLLGLISVFPVDNSTTPGDDNPPEDGNITIEPNGPITLQQAIDSIKPGKTIYLKGGTYYFSKTVIIAEGNNGSAGSTKNIAALGNEKPVLDFSSMAFNSSNRGVVLAGNYWNIKGIKIQKAGDNGMLLAGHNNTIDSCEFYANKDTGLQLSRYNSAYNSISQWPSNNTIINCYSHNNYDPDDGEDADGFAAKLTCGSGNKFIGCVSKYNIDDGWDLYTKDDTGPIGSVYLENCEASYNGRTEEGISTTDSDGNGFKLGGSKISVDHTLINCKAFNNKKHGFTWNSNPGKLTLIGCQASGNGGNNFEKVTNN</sequence>
<keyword evidence="13 17" id="KW-0119">Carbohydrate metabolism</keyword>
<dbReference type="OrthoDB" id="8660908at2"/>
<dbReference type="Pfam" id="PF00544">
    <property type="entry name" value="Pectate_lyase_4"/>
    <property type="match status" value="1"/>
</dbReference>
<dbReference type="GO" id="GO:0046872">
    <property type="term" value="F:metal ion binding"/>
    <property type="evidence" value="ECO:0007669"/>
    <property type="project" value="UniProtKB-KW"/>
</dbReference>
<evidence type="ECO:0000256" key="16">
    <source>
        <dbReference type="ARBA" id="ARBA00038263"/>
    </source>
</evidence>
<organism evidence="20 21">
    <name type="scientific">Ruminiclostridium herbifermentans</name>
    <dbReference type="NCBI Taxonomy" id="2488810"/>
    <lineage>
        <taxon>Bacteria</taxon>
        <taxon>Bacillati</taxon>
        <taxon>Bacillota</taxon>
        <taxon>Clostridia</taxon>
        <taxon>Eubacteriales</taxon>
        <taxon>Oscillospiraceae</taxon>
        <taxon>Ruminiclostridium</taxon>
    </lineage>
</organism>
<dbReference type="SMART" id="SM00656">
    <property type="entry name" value="Amb_all"/>
    <property type="match status" value="1"/>
</dbReference>
<dbReference type="InterPro" id="IPR012334">
    <property type="entry name" value="Pectin_lyas_fold"/>
</dbReference>